<organism evidence="1 2">
    <name type="scientific">Merluccius polli</name>
    <name type="common">Benguela hake</name>
    <name type="synonym">Merluccius cadenati</name>
    <dbReference type="NCBI Taxonomy" id="89951"/>
    <lineage>
        <taxon>Eukaryota</taxon>
        <taxon>Metazoa</taxon>
        <taxon>Chordata</taxon>
        <taxon>Craniata</taxon>
        <taxon>Vertebrata</taxon>
        <taxon>Euteleostomi</taxon>
        <taxon>Actinopterygii</taxon>
        <taxon>Neopterygii</taxon>
        <taxon>Teleostei</taxon>
        <taxon>Neoteleostei</taxon>
        <taxon>Acanthomorphata</taxon>
        <taxon>Zeiogadaria</taxon>
        <taxon>Gadariae</taxon>
        <taxon>Gadiformes</taxon>
        <taxon>Gadoidei</taxon>
        <taxon>Merlucciidae</taxon>
        <taxon>Merluccius</taxon>
    </lineage>
</organism>
<dbReference type="PANTHER" id="PTHR47331:SF5">
    <property type="entry name" value="RIBONUCLEASE H"/>
    <property type="match status" value="1"/>
</dbReference>
<evidence type="ECO:0000313" key="1">
    <source>
        <dbReference type="EMBL" id="KAK0150846.1"/>
    </source>
</evidence>
<proteinExistence type="predicted"/>
<protein>
    <recommendedName>
        <fullName evidence="3">Integrase zinc-binding domain-containing protein</fullName>
    </recommendedName>
</protein>
<name>A0AA47P4S6_MERPO</name>
<reference evidence="1" key="1">
    <citation type="journal article" date="2023" name="Front. Mar. Sci.">
        <title>A new Merluccius polli reference genome to investigate the effects of global change in West African waters.</title>
        <authorList>
            <person name="Mateo J.L."/>
            <person name="Blanco-Fernandez C."/>
            <person name="Garcia-Vazquez E."/>
            <person name="Machado-Schiaffino G."/>
        </authorList>
    </citation>
    <scope>NUCLEOTIDE SEQUENCE</scope>
    <source>
        <strain evidence="1">C29</strain>
        <tissue evidence="1">Fin</tissue>
    </source>
</reference>
<dbReference type="EMBL" id="JAOPHQ010001433">
    <property type="protein sequence ID" value="KAK0150846.1"/>
    <property type="molecule type" value="Genomic_DNA"/>
</dbReference>
<evidence type="ECO:0000313" key="2">
    <source>
        <dbReference type="Proteomes" id="UP001174136"/>
    </source>
</evidence>
<dbReference type="PANTHER" id="PTHR47331">
    <property type="entry name" value="PHD-TYPE DOMAIN-CONTAINING PROTEIN"/>
    <property type="match status" value="1"/>
</dbReference>
<comment type="caution">
    <text evidence="1">The sequence shown here is derived from an EMBL/GenBank/DDBJ whole genome shotgun (WGS) entry which is preliminary data.</text>
</comment>
<sequence length="273" mass="31122">MKIDQEFFWTDSQVVLGYINNDAHRFHIFVANRVQLIRDNSNPSQWYYVDTSENPADHASQGLHASDIHSTNWLRGPKFLWERELHLTPSTPAELLVGDPEVKTIQVLATEANNCNDILQRLSQFSSWTTLVKVVARIKRLSSKQKQHSKHVTVEECEKAAEAVIKIVQQQAFPHEIKMLQGEKDLPNSSSLFSLDPIWSEGLLHVGGRLKQSSLCHKINHITKLIVSHCHAKTCHQGRSQTQMEFRTNGFWVIGGSKLVAKLIHTCVFCRKL</sequence>
<gene>
    <name evidence="1" type="ORF">N1851_008045</name>
</gene>
<dbReference type="Proteomes" id="UP001174136">
    <property type="component" value="Unassembled WGS sequence"/>
</dbReference>
<evidence type="ECO:0008006" key="3">
    <source>
        <dbReference type="Google" id="ProtNLM"/>
    </source>
</evidence>
<keyword evidence="2" id="KW-1185">Reference proteome</keyword>
<accession>A0AA47P4S6</accession>
<dbReference type="AlphaFoldDB" id="A0AA47P4S6"/>